<protein>
    <submittedName>
        <fullName evidence="4">Small heat shock protein, putative</fullName>
    </submittedName>
</protein>
<gene>
    <name evidence="4" type="ORF">PVLDE_1400280</name>
</gene>
<dbReference type="AlphaFoldDB" id="A0A6V7SYA5"/>
<dbReference type="InterPro" id="IPR008978">
    <property type="entry name" value="HSP20-like_chaperone"/>
</dbReference>
<accession>A0A6V7SYA5</accession>
<comment type="similarity">
    <text evidence="1 2">Belongs to the small heat shock protein (HSP20) family.</text>
</comment>
<dbReference type="EMBL" id="LR865376">
    <property type="protein sequence ID" value="CAD2103509.1"/>
    <property type="molecule type" value="Genomic_DNA"/>
</dbReference>
<dbReference type="SUPFAM" id="SSF49764">
    <property type="entry name" value="HSP20-like chaperones"/>
    <property type="match status" value="1"/>
</dbReference>
<feature type="domain" description="SHSP" evidence="3">
    <location>
        <begin position="83"/>
        <end position="201"/>
    </location>
</feature>
<dbReference type="Proteomes" id="UP000515308">
    <property type="component" value="Chromosome PVLDE_14"/>
</dbReference>
<proteinExistence type="inferred from homology"/>
<dbReference type="CDD" id="cd06464">
    <property type="entry name" value="ACD_sHsps-like"/>
    <property type="match status" value="1"/>
</dbReference>
<evidence type="ECO:0000256" key="2">
    <source>
        <dbReference type="RuleBase" id="RU003616"/>
    </source>
</evidence>
<dbReference type="Pfam" id="PF00011">
    <property type="entry name" value="HSP20"/>
    <property type="match status" value="1"/>
</dbReference>
<evidence type="ECO:0000313" key="5">
    <source>
        <dbReference type="Proteomes" id="UP000515308"/>
    </source>
</evidence>
<sequence length="201" mass="23904">MINRNFQGNPYNWNEIWLNPYFDHLHFHRHVFPGHGYEFGNMMGSMNSHMFNHDFFGAFNPFRVRYFGYNCKLPMNDDFSYVQNESTSLIPLDIRDKGKGYEIKMDFPDISKENLRIRLFSNCIEIVSASNKIIEKIDDYTSRYIQEKRESSHIQAVPIPRNVRVKDISANLKDGVLRIYMPKKYVELNNRYGDKQLLETN</sequence>
<name>A0A6V7SYA5_PLAVN</name>
<dbReference type="Gene3D" id="2.60.40.790">
    <property type="match status" value="1"/>
</dbReference>
<dbReference type="PROSITE" id="PS01031">
    <property type="entry name" value="SHSP"/>
    <property type="match status" value="1"/>
</dbReference>
<keyword evidence="4" id="KW-0346">Stress response</keyword>
<organism evidence="4 5">
    <name type="scientific">Plasmodium vinckei lentum</name>
    <dbReference type="NCBI Taxonomy" id="138297"/>
    <lineage>
        <taxon>Eukaryota</taxon>
        <taxon>Sar</taxon>
        <taxon>Alveolata</taxon>
        <taxon>Apicomplexa</taxon>
        <taxon>Aconoidasida</taxon>
        <taxon>Haemosporida</taxon>
        <taxon>Plasmodiidae</taxon>
        <taxon>Plasmodium</taxon>
        <taxon>Plasmodium (Vinckeia)</taxon>
    </lineage>
</organism>
<evidence type="ECO:0000313" key="4">
    <source>
        <dbReference type="EMBL" id="CAD2103509.1"/>
    </source>
</evidence>
<dbReference type="InterPro" id="IPR002068">
    <property type="entry name" value="A-crystallin/Hsp20_dom"/>
</dbReference>
<reference evidence="4 5" key="1">
    <citation type="submission" date="2020-08" db="EMBL/GenBank/DDBJ databases">
        <authorList>
            <person name="Ramaprasad A."/>
        </authorList>
    </citation>
    <scope>NUCLEOTIDE SEQUENCE [LARGE SCALE GENOMIC DNA]</scope>
</reference>
<evidence type="ECO:0000256" key="1">
    <source>
        <dbReference type="PROSITE-ProRule" id="PRU00285"/>
    </source>
</evidence>
<evidence type="ECO:0000259" key="3">
    <source>
        <dbReference type="PROSITE" id="PS01031"/>
    </source>
</evidence>